<proteinExistence type="predicted"/>
<dbReference type="PANTHER" id="PTHR43479">
    <property type="entry name" value="ACREF/ENVCD OPERON REPRESSOR-RELATED"/>
    <property type="match status" value="1"/>
</dbReference>
<sequence length="305" mass="35845">MNARKHRVLLTAQRLFIEKGFAATSVQDILDEAHISKGTFYNYFSSKNECLMAILIHAYEVATARRHELMIGKNRSDKDVFIKQIAIRLEVNREYQLVPLFEIIFHSKDPELRDFIQKHHLTELSWLSHRLVDIYGEESAPYSLDCAIMIVGMLKHFINMWVTGLKEELDTHKLIRFIMRRTDVVMENMIQVDDQLLGDRLFLPRREDLTEDTLTKERILERLSNFANSLDDDHKRKQYIEFLMEEIKSGHPREFLLETVLRAFGETFTGTHMELEAKEMVYVIYNYLKKSASSLPMDNIGGKTR</sequence>
<dbReference type="PROSITE" id="PS01081">
    <property type="entry name" value="HTH_TETR_1"/>
    <property type="match status" value="1"/>
</dbReference>
<dbReference type="PROSITE" id="PS50977">
    <property type="entry name" value="HTH_TETR_2"/>
    <property type="match status" value="1"/>
</dbReference>
<dbReference type="InterPro" id="IPR009057">
    <property type="entry name" value="Homeodomain-like_sf"/>
</dbReference>
<keyword evidence="2 3" id="KW-0238">DNA-binding</keyword>
<dbReference type="Gene3D" id="1.10.357.10">
    <property type="entry name" value="Tetracycline Repressor, domain 2"/>
    <property type="match status" value="1"/>
</dbReference>
<feature type="domain" description="HTH tetR-type" evidence="4">
    <location>
        <begin position="2"/>
        <end position="62"/>
    </location>
</feature>
<evidence type="ECO:0000256" key="3">
    <source>
        <dbReference type="PROSITE-ProRule" id="PRU00335"/>
    </source>
</evidence>
<evidence type="ECO:0000256" key="2">
    <source>
        <dbReference type="ARBA" id="ARBA00023125"/>
    </source>
</evidence>
<evidence type="ECO:0000256" key="1">
    <source>
        <dbReference type="ARBA" id="ARBA00022491"/>
    </source>
</evidence>
<keyword evidence="1" id="KW-0678">Repressor</keyword>
<evidence type="ECO:0000313" key="6">
    <source>
        <dbReference type="Proteomes" id="UP000823485"/>
    </source>
</evidence>
<dbReference type="InterPro" id="IPR001647">
    <property type="entry name" value="HTH_TetR"/>
</dbReference>
<dbReference type="InterPro" id="IPR050624">
    <property type="entry name" value="HTH-type_Tx_Regulator"/>
</dbReference>
<dbReference type="PRINTS" id="PR00455">
    <property type="entry name" value="HTHTETR"/>
</dbReference>
<feature type="DNA-binding region" description="H-T-H motif" evidence="3">
    <location>
        <begin position="25"/>
        <end position="44"/>
    </location>
</feature>
<comment type="caution">
    <text evidence="5">The sequence shown here is derived from an EMBL/GenBank/DDBJ whole genome shotgun (WGS) entry which is preliminary data.</text>
</comment>
<gene>
    <name evidence="5" type="ORF">JOC94_000168</name>
</gene>
<accession>A0ABS2R0P9</accession>
<evidence type="ECO:0000259" key="4">
    <source>
        <dbReference type="PROSITE" id="PS50977"/>
    </source>
</evidence>
<dbReference type="InterPro" id="IPR023772">
    <property type="entry name" value="DNA-bd_HTH_TetR-type_CS"/>
</dbReference>
<dbReference type="Proteomes" id="UP000823485">
    <property type="component" value="Unassembled WGS sequence"/>
</dbReference>
<keyword evidence="6" id="KW-1185">Reference proteome</keyword>
<protein>
    <submittedName>
        <fullName evidence="5">AcrR family transcriptional regulator</fullName>
    </submittedName>
</protein>
<dbReference type="Pfam" id="PF00440">
    <property type="entry name" value="TetR_N"/>
    <property type="match status" value="1"/>
</dbReference>
<dbReference type="SUPFAM" id="SSF46689">
    <property type="entry name" value="Homeodomain-like"/>
    <property type="match status" value="1"/>
</dbReference>
<evidence type="ECO:0000313" key="5">
    <source>
        <dbReference type="EMBL" id="MBM7713202.1"/>
    </source>
</evidence>
<reference evidence="5 6" key="1">
    <citation type="submission" date="2021-01" db="EMBL/GenBank/DDBJ databases">
        <title>Genomic Encyclopedia of Type Strains, Phase IV (KMG-IV): sequencing the most valuable type-strain genomes for metagenomic binning, comparative biology and taxonomic classification.</title>
        <authorList>
            <person name="Goeker M."/>
        </authorList>
    </citation>
    <scope>NUCLEOTIDE SEQUENCE [LARGE SCALE GENOMIC DNA]</scope>
    <source>
        <strain evidence="5 6">DSM 105453</strain>
    </source>
</reference>
<name>A0ABS2R0P9_9BACI</name>
<organism evidence="5 6">
    <name type="scientific">Siminovitchia thermophila</name>
    <dbReference type="NCBI Taxonomy" id="1245522"/>
    <lineage>
        <taxon>Bacteria</taxon>
        <taxon>Bacillati</taxon>
        <taxon>Bacillota</taxon>
        <taxon>Bacilli</taxon>
        <taxon>Bacillales</taxon>
        <taxon>Bacillaceae</taxon>
        <taxon>Siminovitchia</taxon>
    </lineage>
</organism>
<dbReference type="PANTHER" id="PTHR43479:SF22">
    <property type="entry name" value="TRANSCRIPTIONAL REGULATOR, TETR FAMILY"/>
    <property type="match status" value="1"/>
</dbReference>
<dbReference type="RefSeq" id="WP_205177895.1">
    <property type="nucleotide sequence ID" value="NZ_JAFBFH010000001.1"/>
</dbReference>
<dbReference type="EMBL" id="JAFBFH010000001">
    <property type="protein sequence ID" value="MBM7713202.1"/>
    <property type="molecule type" value="Genomic_DNA"/>
</dbReference>